<dbReference type="KEGG" id="echi:FKX85_15190"/>
<evidence type="ECO:0000313" key="2">
    <source>
        <dbReference type="EMBL" id="QDH80307.1"/>
    </source>
</evidence>
<proteinExistence type="predicted"/>
<dbReference type="InterPro" id="IPR042095">
    <property type="entry name" value="SUMF_sf"/>
</dbReference>
<evidence type="ECO:0000259" key="1">
    <source>
        <dbReference type="Pfam" id="PF03781"/>
    </source>
</evidence>
<protein>
    <submittedName>
        <fullName evidence="2">Formylglycine-generating enzyme family protein</fullName>
    </submittedName>
</protein>
<dbReference type="Gene3D" id="3.90.1580.10">
    <property type="entry name" value="paralog of FGE (formylglycine-generating enzyme)"/>
    <property type="match status" value="1"/>
</dbReference>
<dbReference type="PANTHER" id="PTHR23150">
    <property type="entry name" value="SULFATASE MODIFYING FACTOR 1, 2"/>
    <property type="match status" value="1"/>
</dbReference>
<dbReference type="InterPro" id="IPR016187">
    <property type="entry name" value="CTDL_fold"/>
</dbReference>
<keyword evidence="3" id="KW-1185">Reference proteome</keyword>
<dbReference type="Proteomes" id="UP000316614">
    <property type="component" value="Chromosome"/>
</dbReference>
<dbReference type="GO" id="GO:0120147">
    <property type="term" value="F:formylglycine-generating oxidase activity"/>
    <property type="evidence" value="ECO:0007669"/>
    <property type="project" value="TreeGrafter"/>
</dbReference>
<dbReference type="SUPFAM" id="SSF56436">
    <property type="entry name" value="C-type lectin-like"/>
    <property type="match status" value="1"/>
</dbReference>
<feature type="domain" description="Sulfatase-modifying factor enzyme-like" evidence="1">
    <location>
        <begin position="48"/>
        <end position="283"/>
    </location>
</feature>
<organism evidence="2 3">
    <name type="scientific">Echinicola soli</name>
    <dbReference type="NCBI Taxonomy" id="2591634"/>
    <lineage>
        <taxon>Bacteria</taxon>
        <taxon>Pseudomonadati</taxon>
        <taxon>Bacteroidota</taxon>
        <taxon>Cytophagia</taxon>
        <taxon>Cytophagales</taxon>
        <taxon>Cyclobacteriaceae</taxon>
        <taxon>Echinicola</taxon>
    </lineage>
</organism>
<dbReference type="OrthoDB" id="9768004at2"/>
<dbReference type="Pfam" id="PF03781">
    <property type="entry name" value="FGE-sulfatase"/>
    <property type="match status" value="1"/>
</dbReference>
<evidence type="ECO:0000313" key="3">
    <source>
        <dbReference type="Proteomes" id="UP000316614"/>
    </source>
</evidence>
<name>A0A514CKM9_9BACT</name>
<dbReference type="InterPro" id="IPR051043">
    <property type="entry name" value="Sulfatase_Mod_Factor_Kinase"/>
</dbReference>
<dbReference type="EMBL" id="CP041253">
    <property type="protein sequence ID" value="QDH80307.1"/>
    <property type="molecule type" value="Genomic_DNA"/>
</dbReference>
<dbReference type="PANTHER" id="PTHR23150:SF19">
    <property type="entry name" value="FORMYLGLYCINE-GENERATING ENZYME"/>
    <property type="match status" value="1"/>
</dbReference>
<reference evidence="2 3" key="1">
    <citation type="submission" date="2019-06" db="EMBL/GenBank/DDBJ databases">
        <title>Echinicola alkalisoli sp. nov. isolated from saline soil.</title>
        <authorList>
            <person name="Sun J.-Q."/>
            <person name="Xu L."/>
        </authorList>
    </citation>
    <scope>NUCLEOTIDE SEQUENCE [LARGE SCALE GENOMIC DNA]</scope>
    <source>
        <strain evidence="2 3">LN3S3</strain>
    </source>
</reference>
<dbReference type="InterPro" id="IPR005532">
    <property type="entry name" value="SUMF_dom"/>
</dbReference>
<dbReference type="AlphaFoldDB" id="A0A514CKM9"/>
<accession>A0A514CKM9</accession>
<gene>
    <name evidence="2" type="ORF">FKX85_15190</name>
</gene>
<sequence>MLLNKPIITLVLAGGMLFPQQVTRNGSVDFKPYKQKIPHTDLEFGLTPIPAGEFVMGSPEGETDRREDEGPQRKVAVDAFWMGTHEITWDIFELFLNKNYEASVSGQALPPEVDGLTRPTTPYLDMTFGMGKDDKPAIGMTQYGAIQFCKWLYTKTGVFYRLPTEAEWEYAARAGADAPYFFGDDPEKLDEYAWYGANSGETTHKIGQKKANPWGLYDIYGNVMEWTNDAYLPNYPVTAKVDNNPVQTTEELYPRSIRGGSYVSEADELRSSQRFQSTPEWKQIDPQIPKSRWWFPEAPFLGIRVVRPLEQPSEEDIMAYYDQAPIDDY</sequence>